<proteinExistence type="predicted"/>
<reference evidence="1 2" key="1">
    <citation type="journal article" date="2017" name="Front. Microbiol.">
        <title>Labilibaculum manganireducens gen. nov., sp. nov. and Labilibaculum filiforme sp. nov., Novel Bacteroidetes Isolated from Subsurface Sediments of the Baltic Sea.</title>
        <authorList>
            <person name="Vandieken V."/>
            <person name="Marshall I.P."/>
            <person name="Niemann H."/>
            <person name="Engelen B."/>
            <person name="Cypionka H."/>
        </authorList>
    </citation>
    <scope>NUCLEOTIDE SEQUENCE [LARGE SCALE GENOMIC DNA]</scope>
    <source>
        <strain evidence="1 2">59.10-2M</strain>
    </source>
</reference>
<dbReference type="AlphaFoldDB" id="A0A2N3I774"/>
<gene>
    <name evidence="1" type="ORF">BZG01_12370</name>
</gene>
<dbReference type="GO" id="GO:0006355">
    <property type="term" value="P:regulation of DNA-templated transcription"/>
    <property type="evidence" value="ECO:0007669"/>
    <property type="project" value="InterPro"/>
</dbReference>
<keyword evidence="2" id="KW-1185">Reference proteome</keyword>
<sequence>MKNIIEYKGFIGTINFSDEDNVLFGKIEGIDDLVTFEGRSVDELRESFIEVVDLHIADCEVAGIPAEKSFKGSFNIRLNPELHKKAFRTALKNGISLNQLVQRAIDHEVNSSSDECCCC</sequence>
<dbReference type="EMBL" id="MVDE01000017">
    <property type="protein sequence ID" value="PKQ66147.1"/>
    <property type="molecule type" value="Genomic_DNA"/>
</dbReference>
<dbReference type="Pfam" id="PF05534">
    <property type="entry name" value="HicB"/>
    <property type="match status" value="1"/>
</dbReference>
<dbReference type="SUPFAM" id="SSF143100">
    <property type="entry name" value="TTHA1013/TTHA0281-like"/>
    <property type="match status" value="1"/>
</dbReference>
<evidence type="ECO:0000313" key="1">
    <source>
        <dbReference type="EMBL" id="PKQ66147.1"/>
    </source>
</evidence>
<dbReference type="InterPro" id="IPR010985">
    <property type="entry name" value="Ribbon_hlx_hlx"/>
</dbReference>
<dbReference type="RefSeq" id="WP_101310156.1">
    <property type="nucleotide sequence ID" value="NZ_MVDE01000017.1"/>
</dbReference>
<dbReference type="SUPFAM" id="SSF47598">
    <property type="entry name" value="Ribbon-helix-helix"/>
    <property type="match status" value="1"/>
</dbReference>
<comment type="caution">
    <text evidence="1">The sequence shown here is derived from an EMBL/GenBank/DDBJ whole genome shotgun (WGS) entry which is preliminary data.</text>
</comment>
<evidence type="ECO:0000313" key="2">
    <source>
        <dbReference type="Proteomes" id="UP000233618"/>
    </source>
</evidence>
<protein>
    <submittedName>
        <fullName evidence="1">DNA repair protein</fullName>
    </submittedName>
</protein>
<name>A0A2N3I774_9BACT</name>
<dbReference type="Proteomes" id="UP000233618">
    <property type="component" value="Unassembled WGS sequence"/>
</dbReference>
<dbReference type="InterPro" id="IPR008651">
    <property type="entry name" value="Uncharacterised_HicB"/>
</dbReference>
<accession>A0A2N3I774</accession>
<organism evidence="1 2">
    <name type="scientific">Labilibaculum manganireducens</name>
    <dbReference type="NCBI Taxonomy" id="1940525"/>
    <lineage>
        <taxon>Bacteria</taxon>
        <taxon>Pseudomonadati</taxon>
        <taxon>Bacteroidota</taxon>
        <taxon>Bacteroidia</taxon>
        <taxon>Marinilabiliales</taxon>
        <taxon>Marinifilaceae</taxon>
        <taxon>Labilibaculum</taxon>
    </lineage>
</organism>
<dbReference type="InterPro" id="IPR035069">
    <property type="entry name" value="TTHA1013/TTHA0281-like"/>
</dbReference>